<gene>
    <name evidence="2" type="ORF">VZ95_20365</name>
</gene>
<dbReference type="InterPro" id="IPR003959">
    <property type="entry name" value="ATPase_AAA_core"/>
</dbReference>
<accession>A0A0F3IKE1</accession>
<comment type="caution">
    <text evidence="2">The sequence shown here is derived from an EMBL/GenBank/DDBJ whole genome shotgun (WGS) entry which is preliminary data.</text>
</comment>
<dbReference type="Proteomes" id="UP000033774">
    <property type="component" value="Unassembled WGS sequence"/>
</dbReference>
<dbReference type="Pfam" id="PF13304">
    <property type="entry name" value="AAA_21"/>
    <property type="match status" value="1"/>
</dbReference>
<keyword evidence="3" id="KW-1185">Reference proteome</keyword>
<reference evidence="2 3" key="1">
    <citation type="submission" date="2015-03" db="EMBL/GenBank/DDBJ databases">
        <title>Draft genome sequence of Elstera litoralis.</title>
        <authorList>
            <person name="Rahalkar M.C."/>
            <person name="Dhakephalkar P.K."/>
            <person name="Pore S.D."/>
            <person name="Arora P."/>
            <person name="Kapse N.G."/>
            <person name="Pandit P.S."/>
        </authorList>
    </citation>
    <scope>NUCLEOTIDE SEQUENCE [LARGE SCALE GENOMIC DNA]</scope>
    <source>
        <strain evidence="2 3">Dia-1</strain>
    </source>
</reference>
<protein>
    <recommendedName>
        <fullName evidence="1">ATPase AAA-type core domain-containing protein</fullName>
    </recommendedName>
</protein>
<proteinExistence type="predicted"/>
<dbReference type="GO" id="GO:0005524">
    <property type="term" value="F:ATP binding"/>
    <property type="evidence" value="ECO:0007669"/>
    <property type="project" value="InterPro"/>
</dbReference>
<evidence type="ECO:0000259" key="1">
    <source>
        <dbReference type="Pfam" id="PF13304"/>
    </source>
</evidence>
<dbReference type="PATRIC" id="fig|552518.3.peg.4590"/>
<dbReference type="GO" id="GO:0016887">
    <property type="term" value="F:ATP hydrolysis activity"/>
    <property type="evidence" value="ECO:0007669"/>
    <property type="project" value="InterPro"/>
</dbReference>
<feature type="domain" description="ATPase AAA-type core" evidence="1">
    <location>
        <begin position="7"/>
        <end position="87"/>
    </location>
</feature>
<dbReference type="EMBL" id="LAJY01000866">
    <property type="protein sequence ID" value="KJV07013.1"/>
    <property type="molecule type" value="Genomic_DNA"/>
</dbReference>
<name>A0A0F3IKE1_9PROT</name>
<organism evidence="2 3">
    <name type="scientific">Elstera litoralis</name>
    <dbReference type="NCBI Taxonomy" id="552518"/>
    <lineage>
        <taxon>Bacteria</taxon>
        <taxon>Pseudomonadati</taxon>
        <taxon>Pseudomonadota</taxon>
        <taxon>Alphaproteobacteria</taxon>
        <taxon>Rhodospirillales</taxon>
        <taxon>Rhodospirillaceae</taxon>
        <taxon>Elstera</taxon>
    </lineage>
</organism>
<dbReference type="AlphaFoldDB" id="A0A0F3IKE1"/>
<sequence length="146" mass="16135">MNVVDTGFGISQMLPILSLIWLSGMSRSARAGASTRWTITPVLVEQPELHLHPAYQARLADAFVEAFQGENDDVRFVIETHSEALLNRFGDLVVDGAIEPDDIQILVFDDGNLSGDKSGGVNISIAKFDEEGRLINWPFGFFNRDI</sequence>
<evidence type="ECO:0000313" key="3">
    <source>
        <dbReference type="Proteomes" id="UP000033774"/>
    </source>
</evidence>
<evidence type="ECO:0000313" key="2">
    <source>
        <dbReference type="EMBL" id="KJV07013.1"/>
    </source>
</evidence>